<protein>
    <recommendedName>
        <fullName evidence="4 13">Error-prone DNA polymerase</fullName>
        <ecNumber evidence="3 13">2.7.7.7</ecNumber>
    </recommendedName>
</protein>
<dbReference type="PANTHER" id="PTHR32294:SF4">
    <property type="entry name" value="ERROR-PRONE DNA POLYMERASE"/>
    <property type="match status" value="1"/>
</dbReference>
<dbReference type="NCBIfam" id="TIGR00594">
    <property type="entry name" value="polc"/>
    <property type="match status" value="1"/>
</dbReference>
<dbReference type="Gene3D" id="3.20.20.140">
    <property type="entry name" value="Metal-dependent hydrolases"/>
    <property type="match status" value="1"/>
</dbReference>
<evidence type="ECO:0000256" key="2">
    <source>
        <dbReference type="ARBA" id="ARBA00007391"/>
    </source>
</evidence>
<comment type="function">
    <text evidence="13">DNA polymerase involved in damage-induced mutagenesis and translesion synthesis (TLS). It is not the major replicative DNA polymerase.</text>
</comment>
<keyword evidence="8 13" id="KW-0235">DNA replication</keyword>
<dbReference type="EC" id="2.7.7.7" evidence="3 13"/>
<evidence type="ECO:0000256" key="5">
    <source>
        <dbReference type="ARBA" id="ARBA00022490"/>
    </source>
</evidence>
<feature type="domain" description="Polymerase/histidinol phosphatase N-terminal" evidence="15">
    <location>
        <begin position="32"/>
        <end position="99"/>
    </location>
</feature>
<accession>A0A3N0VK70</accession>
<evidence type="ECO:0000313" key="16">
    <source>
        <dbReference type="EMBL" id="ROH93091.1"/>
    </source>
</evidence>
<keyword evidence="10 13" id="KW-0239">DNA-directed DNA polymerase</keyword>
<dbReference type="RefSeq" id="WP_123209943.1">
    <property type="nucleotide sequence ID" value="NZ_RJVO01000001.1"/>
</dbReference>
<dbReference type="GO" id="GO:0003887">
    <property type="term" value="F:DNA-directed DNA polymerase activity"/>
    <property type="evidence" value="ECO:0007669"/>
    <property type="project" value="UniProtKB-UniRule"/>
</dbReference>
<dbReference type="AlphaFoldDB" id="A0A3N0VK70"/>
<dbReference type="InterPro" id="IPR016195">
    <property type="entry name" value="Pol/histidinol_Pase-like"/>
</dbReference>
<dbReference type="InterPro" id="IPR004365">
    <property type="entry name" value="NA-bd_OB_tRNA"/>
</dbReference>
<dbReference type="SMART" id="SM00481">
    <property type="entry name" value="POLIIIAc"/>
    <property type="match status" value="1"/>
</dbReference>
<dbReference type="InterPro" id="IPR004805">
    <property type="entry name" value="DnaE2/DnaE/PolC"/>
</dbReference>
<dbReference type="Pfam" id="PF02811">
    <property type="entry name" value="PHP"/>
    <property type="match status" value="1"/>
</dbReference>
<dbReference type="CDD" id="cd07434">
    <property type="entry name" value="PHP_PolIIIA_DnaE2"/>
    <property type="match status" value="1"/>
</dbReference>
<evidence type="ECO:0000256" key="7">
    <source>
        <dbReference type="ARBA" id="ARBA00022695"/>
    </source>
</evidence>
<feature type="region of interest" description="Disordered" evidence="14">
    <location>
        <begin position="1"/>
        <end position="28"/>
    </location>
</feature>
<keyword evidence="6 13" id="KW-0808">Transferase</keyword>
<keyword evidence="17" id="KW-1185">Reference proteome</keyword>
<evidence type="ECO:0000259" key="15">
    <source>
        <dbReference type="SMART" id="SM00481"/>
    </source>
</evidence>
<dbReference type="Pfam" id="PF14579">
    <property type="entry name" value="HHH_6"/>
    <property type="match status" value="1"/>
</dbReference>
<dbReference type="PANTHER" id="PTHR32294">
    <property type="entry name" value="DNA POLYMERASE III SUBUNIT ALPHA"/>
    <property type="match status" value="1"/>
</dbReference>
<evidence type="ECO:0000256" key="1">
    <source>
        <dbReference type="ARBA" id="ARBA00004496"/>
    </source>
</evidence>
<dbReference type="SUPFAM" id="SSF89550">
    <property type="entry name" value="PHP domain-like"/>
    <property type="match status" value="1"/>
</dbReference>
<dbReference type="InterPro" id="IPR004013">
    <property type="entry name" value="PHP_dom"/>
</dbReference>
<name>A0A3N0VK70_9GAMM</name>
<dbReference type="HAMAP" id="MF_01902">
    <property type="entry name" value="DNApol_error_prone"/>
    <property type="match status" value="1"/>
</dbReference>
<dbReference type="EMBL" id="RJVO01000001">
    <property type="protein sequence ID" value="ROH93091.1"/>
    <property type="molecule type" value="Genomic_DNA"/>
</dbReference>
<dbReference type="CDD" id="cd04485">
    <property type="entry name" value="DnaE_OBF"/>
    <property type="match status" value="1"/>
</dbReference>
<comment type="catalytic activity">
    <reaction evidence="12 13">
        <text>DNA(n) + a 2'-deoxyribonucleoside 5'-triphosphate = DNA(n+1) + diphosphate</text>
        <dbReference type="Rhea" id="RHEA:22508"/>
        <dbReference type="Rhea" id="RHEA-COMP:17339"/>
        <dbReference type="Rhea" id="RHEA-COMP:17340"/>
        <dbReference type="ChEBI" id="CHEBI:33019"/>
        <dbReference type="ChEBI" id="CHEBI:61560"/>
        <dbReference type="ChEBI" id="CHEBI:173112"/>
        <dbReference type="EC" id="2.7.7.7"/>
    </reaction>
</comment>
<dbReference type="InterPro" id="IPR011708">
    <property type="entry name" value="DNA_pol3_alpha_NTPase_dom"/>
</dbReference>
<evidence type="ECO:0000256" key="11">
    <source>
        <dbReference type="ARBA" id="ARBA00023204"/>
    </source>
</evidence>
<evidence type="ECO:0000256" key="8">
    <source>
        <dbReference type="ARBA" id="ARBA00022705"/>
    </source>
</evidence>
<evidence type="ECO:0000256" key="9">
    <source>
        <dbReference type="ARBA" id="ARBA00022763"/>
    </source>
</evidence>
<comment type="subcellular location">
    <subcellularLocation>
        <location evidence="1 13">Cytoplasm</location>
    </subcellularLocation>
</comment>
<comment type="caution">
    <text evidence="16">The sequence shown here is derived from an EMBL/GenBank/DDBJ whole genome shotgun (WGS) entry which is preliminary data.</text>
</comment>
<evidence type="ECO:0000313" key="17">
    <source>
        <dbReference type="Proteomes" id="UP000282106"/>
    </source>
</evidence>
<dbReference type="GO" id="GO:0006260">
    <property type="term" value="P:DNA replication"/>
    <property type="evidence" value="ECO:0007669"/>
    <property type="project" value="UniProtKB-KW"/>
</dbReference>
<dbReference type="Pfam" id="PF07733">
    <property type="entry name" value="DNA_pol3_alpha"/>
    <property type="match status" value="1"/>
</dbReference>
<dbReference type="GO" id="GO:0005737">
    <property type="term" value="C:cytoplasm"/>
    <property type="evidence" value="ECO:0007669"/>
    <property type="project" value="UniProtKB-SubCell"/>
</dbReference>
<evidence type="ECO:0000256" key="13">
    <source>
        <dbReference type="HAMAP-Rule" id="MF_01902"/>
    </source>
</evidence>
<keyword evidence="7 13" id="KW-0548">Nucleotidyltransferase</keyword>
<dbReference type="NCBIfam" id="NF004225">
    <property type="entry name" value="PRK05672.1"/>
    <property type="match status" value="1"/>
</dbReference>
<gene>
    <name evidence="16" type="primary">dnaE</name>
    <name evidence="13" type="synonym">dnaE2</name>
    <name evidence="16" type="ORF">ED208_00715</name>
</gene>
<evidence type="ECO:0000256" key="6">
    <source>
        <dbReference type="ARBA" id="ARBA00022679"/>
    </source>
</evidence>
<comment type="similarity">
    <text evidence="2 13">Belongs to the DNA polymerase type-C family. DnaE2 subfamily.</text>
</comment>
<dbReference type="Gene3D" id="1.10.150.870">
    <property type="match status" value="1"/>
</dbReference>
<dbReference type="Proteomes" id="UP000282106">
    <property type="component" value="Unassembled WGS sequence"/>
</dbReference>
<evidence type="ECO:0000256" key="3">
    <source>
        <dbReference type="ARBA" id="ARBA00012417"/>
    </source>
</evidence>
<dbReference type="Pfam" id="PF01336">
    <property type="entry name" value="tRNA_anti-codon"/>
    <property type="match status" value="1"/>
</dbReference>
<proteinExistence type="inferred from homology"/>
<keyword evidence="9 13" id="KW-0227">DNA damage</keyword>
<reference evidence="16 17" key="1">
    <citation type="submission" date="2018-10" db="EMBL/GenBank/DDBJ databases">
        <authorList>
            <person name="Chen W.-M."/>
        </authorList>
    </citation>
    <scope>NUCLEOTIDE SEQUENCE [LARGE SCALE GENOMIC DNA]</scope>
    <source>
        <strain evidence="16 17">THS-13</strain>
    </source>
</reference>
<evidence type="ECO:0000256" key="4">
    <source>
        <dbReference type="ARBA" id="ARBA00017273"/>
    </source>
</evidence>
<keyword evidence="5 13" id="KW-0963">Cytoplasm</keyword>
<dbReference type="InterPro" id="IPR029460">
    <property type="entry name" value="DNAPol_HHH"/>
</dbReference>
<dbReference type="Pfam" id="PF17657">
    <property type="entry name" value="DNA_pol3_finger"/>
    <property type="match status" value="1"/>
</dbReference>
<dbReference type="InterPro" id="IPR003141">
    <property type="entry name" value="Pol/His_phosphatase_N"/>
</dbReference>
<sequence length="1071" mass="119594">MSQAPNDQAPGPPQLDLPQHRVGAPPGTPDYAELHCVSNFSFLRGGSHPQELVAQAQALGYRALAITDECSLAGVVRAWEETKRSPIQLIVGAEFRLSDGPRLLLLAESREGYARISAAISRARMNSRKGSYRLDADGFGHDWREVAAIWLPGAEPDAGEAAWMAERFGAGACWLAIERHLDGDDSARIERLLELGHRHGLKAVACGDVHYHAPERRPLQDVLTALRLKTTVERCGAALLPNGQRHLRRREEIAALYDPAWIAESLIIARRCRFQLTELRYEYPKALVDPGETPASQLRKLTLRGMRQRWPQGTPFTVRRQIHRELHIISHKQYEAFFLTVEDIVRYARSQNILCQGRGSAANSAVCYALGITEVNPGLTTLLFERFVSIERDEAPDIDVDFEHQRREEVIQYIYRKYGRQHAALAATVIHYRSRLVLRDVGRALGVAPELIDRLSDALAWWDKSAAWEERLRELGFDPEALQIRLWLALARQLKDFPRHLSQHVGGFVISDRPVHELVPMENAAMPERSIIQWDKDDLESLGLLKVDVLALGMLSALKRMLGFVSQRQGAPFTLQSIPREDPATYAMIRAAKTVGVFQIESRAQMSMLPRLKPNNFYDLVIQIAIVRPGPIQGGMVHPYLKRRKAQAEREALAAQGRPLPPEDPALKIRAELIPAIGRTFGVPIFQEQVMQIVAIAAGFTPGEADQVRRSMAAWKRSGGLEKYRDKLLAGMAANGYTSEFAESIYQMILGFGSYGFPESHSASFAILAYASSWLKCHQPAAFIAGLLDSQPMGFYPPTMLVSEAKKMGVQVRPVSVIDSDWDSRVHWARPADGSDPGVLTLGFNRISGFSEETARRIVAARAQQPFRDADDLAARARLNRRDLDLLAQADALRALAGHRNRARWLSLGYQPQADLLAGIPRLEAAVPLRAPSEGAEIVGDYRSTGLTLRRHPVALLRPKLDRLKVTPNERLAQLPHGRRLRVAGLTMFRQRPPEAKGVMFLTLEDDTGIVNLVVWAKVLEACREAAVTGGFLIIAGEVQKQDGVVHVVARRIRDYSAWIEGLPYLSRDFR</sequence>
<dbReference type="InterPro" id="IPR023073">
    <property type="entry name" value="DnaE2"/>
</dbReference>
<organism evidence="16 17">
    <name type="scientific">Stagnimonas aquatica</name>
    <dbReference type="NCBI Taxonomy" id="2689987"/>
    <lineage>
        <taxon>Bacteria</taxon>
        <taxon>Pseudomonadati</taxon>
        <taxon>Pseudomonadota</taxon>
        <taxon>Gammaproteobacteria</taxon>
        <taxon>Nevskiales</taxon>
        <taxon>Nevskiaceae</taxon>
        <taxon>Stagnimonas</taxon>
    </lineage>
</organism>
<dbReference type="GO" id="GO:0006281">
    <property type="term" value="P:DNA repair"/>
    <property type="evidence" value="ECO:0007669"/>
    <property type="project" value="UniProtKB-UniRule"/>
</dbReference>
<dbReference type="GO" id="GO:0003676">
    <property type="term" value="F:nucleic acid binding"/>
    <property type="evidence" value="ECO:0007669"/>
    <property type="project" value="InterPro"/>
</dbReference>
<dbReference type="InterPro" id="IPR040982">
    <property type="entry name" value="DNA_pol3_finger"/>
</dbReference>
<evidence type="ECO:0000256" key="10">
    <source>
        <dbReference type="ARBA" id="ARBA00022932"/>
    </source>
</evidence>
<keyword evidence="11 13" id="KW-0234">DNA repair</keyword>
<evidence type="ECO:0000256" key="14">
    <source>
        <dbReference type="SAM" id="MobiDB-lite"/>
    </source>
</evidence>
<evidence type="ECO:0000256" key="12">
    <source>
        <dbReference type="ARBA" id="ARBA00049244"/>
    </source>
</evidence>
<dbReference type="GO" id="GO:0008408">
    <property type="term" value="F:3'-5' exonuclease activity"/>
    <property type="evidence" value="ECO:0007669"/>
    <property type="project" value="InterPro"/>
</dbReference>
<dbReference type="InParanoid" id="A0A3N0VK70"/>